<dbReference type="Proteomes" id="UP000215703">
    <property type="component" value="Chromosome"/>
</dbReference>
<proteinExistence type="predicted"/>
<feature type="domain" description="Rhodanese" evidence="9">
    <location>
        <begin position="167"/>
        <end position="282"/>
    </location>
</feature>
<keyword evidence="4" id="KW-0677">Repeat</keyword>
<dbReference type="PROSITE" id="PS50206">
    <property type="entry name" value="RHODANESE_3"/>
    <property type="match status" value="2"/>
</dbReference>
<dbReference type="PANTHER" id="PTHR11364:SF27">
    <property type="entry name" value="SULFURTRANSFERASE"/>
    <property type="match status" value="1"/>
</dbReference>
<evidence type="ECO:0000256" key="6">
    <source>
        <dbReference type="ARBA" id="ARBA00066832"/>
    </source>
</evidence>
<dbReference type="InterPro" id="IPR001763">
    <property type="entry name" value="Rhodanese-like_dom"/>
</dbReference>
<keyword evidence="2" id="KW-0963">Cytoplasm</keyword>
<evidence type="ECO:0000256" key="4">
    <source>
        <dbReference type="ARBA" id="ARBA00022737"/>
    </source>
</evidence>
<dbReference type="PROSITE" id="PS00380">
    <property type="entry name" value="RHODANESE_1"/>
    <property type="match status" value="1"/>
</dbReference>
<dbReference type="Pfam" id="PF00581">
    <property type="entry name" value="Rhodanese"/>
    <property type="match status" value="2"/>
</dbReference>
<dbReference type="EC" id="2.8.1.2" evidence="6"/>
<dbReference type="Gene3D" id="3.40.250.10">
    <property type="entry name" value="Rhodanese-like domain"/>
    <property type="match status" value="2"/>
</dbReference>
<dbReference type="RefSeq" id="WP_099421848.1">
    <property type="nucleotide sequence ID" value="NZ_CP029425.2"/>
</dbReference>
<feature type="domain" description="Rhodanese" evidence="9">
    <location>
        <begin position="20"/>
        <end position="137"/>
    </location>
</feature>
<dbReference type="CDD" id="cd01448">
    <property type="entry name" value="TST_Repeat_1"/>
    <property type="match status" value="1"/>
</dbReference>
<protein>
    <recommendedName>
        <fullName evidence="7">3-mercaptopyruvate sulfurtransferase</fullName>
        <ecNumber evidence="6">2.8.1.2</ecNumber>
    </recommendedName>
    <alternativeName>
        <fullName evidence="8">Rhodanese-like protein</fullName>
    </alternativeName>
</protein>
<dbReference type="CDD" id="cd01449">
    <property type="entry name" value="TST_Repeat_2"/>
    <property type="match status" value="1"/>
</dbReference>
<dbReference type="InterPro" id="IPR001307">
    <property type="entry name" value="Thiosulphate_STrfase_CS"/>
</dbReference>
<reference evidence="10 11" key="1">
    <citation type="journal article" date="2014" name="Int. J. Syst. Evol. Microbiol.">
        <title>Bradyrhizobium ottawaense sp. nov., a symbiotic nitrogen fixing bacterium from root nodules of soybeans in Canada.</title>
        <authorList>
            <person name="Yu X."/>
            <person name="Cloutier S."/>
            <person name="Tambong J.T."/>
            <person name="Bromfield E.S."/>
        </authorList>
    </citation>
    <scope>NUCLEOTIDE SEQUENCE [LARGE SCALE GENOMIC DNA]</scope>
    <source>
        <strain evidence="10 11">OO99</strain>
    </source>
</reference>
<sequence length="286" mass="30544">MTDTPTDPLVSTEWLAAHINDANVKVLDASFKLPGVLPLPKDDYLAAHLPGAAFFDVDAVSDHSNPLPHMYPSAEQFCRDIGNLGISNADTVVLYDAGGWVAAPRAWWMFLAFGHSNVRILNGGLKKWRAEGRAVESGEVKPKPATFKASYDSNRVRSMQQLIANVESRAEQVIDARAGDRFEGRAPEPRAGIRSGHIPGARNVPYNQLFDAATGTMKPLEDLRAAFTSAGVKLDAPIVTSCGSGVSAGVLTLALYRLGITDTALYDGSWSEWGQEGGPAIATGPA</sequence>
<evidence type="ECO:0000256" key="8">
    <source>
        <dbReference type="ARBA" id="ARBA00078354"/>
    </source>
</evidence>
<dbReference type="EMBL" id="CP029425">
    <property type="protein sequence ID" value="AWL94391.1"/>
    <property type="molecule type" value="Genomic_DNA"/>
</dbReference>
<evidence type="ECO:0000259" key="9">
    <source>
        <dbReference type="PROSITE" id="PS50206"/>
    </source>
</evidence>
<dbReference type="GO" id="GO:0016784">
    <property type="term" value="F:3-mercaptopyruvate sulfurtransferase activity"/>
    <property type="evidence" value="ECO:0007669"/>
    <property type="project" value="UniProtKB-EC"/>
</dbReference>
<dbReference type="FunFam" id="3.40.250.10:FF:000015">
    <property type="entry name" value="Sulfurtransferase"/>
    <property type="match status" value="1"/>
</dbReference>
<organism evidence="10 11">
    <name type="scientific">Bradyrhizobium ottawaense</name>
    <dbReference type="NCBI Taxonomy" id="931866"/>
    <lineage>
        <taxon>Bacteria</taxon>
        <taxon>Pseudomonadati</taxon>
        <taxon>Pseudomonadota</taxon>
        <taxon>Alphaproteobacteria</taxon>
        <taxon>Hyphomicrobiales</taxon>
        <taxon>Nitrobacteraceae</taxon>
        <taxon>Bradyrhizobium</taxon>
    </lineage>
</organism>
<dbReference type="GO" id="GO:0004792">
    <property type="term" value="F:thiosulfate-cyanide sulfurtransferase activity"/>
    <property type="evidence" value="ECO:0007669"/>
    <property type="project" value="InterPro"/>
</dbReference>
<dbReference type="PANTHER" id="PTHR11364">
    <property type="entry name" value="THIOSULFATE SULFERTANSFERASE"/>
    <property type="match status" value="1"/>
</dbReference>
<evidence type="ECO:0000313" key="10">
    <source>
        <dbReference type="EMBL" id="AWL94391.1"/>
    </source>
</evidence>
<keyword evidence="3 10" id="KW-0808">Transferase</keyword>
<dbReference type="GeneID" id="92965132"/>
<evidence type="ECO:0000256" key="3">
    <source>
        <dbReference type="ARBA" id="ARBA00022679"/>
    </source>
</evidence>
<dbReference type="AlphaFoldDB" id="A0A2U8P9H3"/>
<evidence type="ECO:0000256" key="5">
    <source>
        <dbReference type="ARBA" id="ARBA00051793"/>
    </source>
</evidence>
<dbReference type="GO" id="GO:0005737">
    <property type="term" value="C:cytoplasm"/>
    <property type="evidence" value="ECO:0007669"/>
    <property type="project" value="UniProtKB-SubCell"/>
</dbReference>
<comment type="subcellular location">
    <subcellularLocation>
        <location evidence="1">Cytoplasm</location>
    </subcellularLocation>
</comment>
<evidence type="ECO:0000256" key="7">
    <source>
        <dbReference type="ARBA" id="ARBA00070833"/>
    </source>
</evidence>
<evidence type="ECO:0000256" key="2">
    <source>
        <dbReference type="ARBA" id="ARBA00022490"/>
    </source>
</evidence>
<dbReference type="NCBIfam" id="NF008557">
    <property type="entry name" value="PRK11493.1"/>
    <property type="match status" value="1"/>
</dbReference>
<accession>A0A2U8P9H3</accession>
<dbReference type="SMART" id="SM00450">
    <property type="entry name" value="RHOD"/>
    <property type="match status" value="2"/>
</dbReference>
<dbReference type="KEGG" id="bot:CIT37_21160"/>
<gene>
    <name evidence="10" type="ORF">CIT37_21160</name>
</gene>
<dbReference type="InterPro" id="IPR045078">
    <property type="entry name" value="TST/MPST-like"/>
</dbReference>
<keyword evidence="10" id="KW-0670">Pyruvate</keyword>
<reference evidence="10 11" key="2">
    <citation type="journal article" date="2017" name="Syst. Appl. Microbiol.">
        <title>Soybeans inoculated with root zone soils of Canadian native legumes harbour diverse and novel Bradyrhizobium spp. that possess agricultural potential.</title>
        <authorList>
            <person name="Bromfield E.S.P."/>
            <person name="Cloutier S."/>
            <person name="Tambong J.T."/>
            <person name="Tran Thi T.V."/>
        </authorList>
    </citation>
    <scope>NUCLEOTIDE SEQUENCE [LARGE SCALE GENOMIC DNA]</scope>
    <source>
        <strain evidence="10 11">OO99</strain>
    </source>
</reference>
<evidence type="ECO:0000256" key="1">
    <source>
        <dbReference type="ARBA" id="ARBA00004496"/>
    </source>
</evidence>
<name>A0A2U8P9H3_9BRAD</name>
<dbReference type="SUPFAM" id="SSF52821">
    <property type="entry name" value="Rhodanese/Cell cycle control phosphatase"/>
    <property type="match status" value="2"/>
</dbReference>
<dbReference type="FunFam" id="3.40.250.10:FF:000001">
    <property type="entry name" value="Sulfurtransferase"/>
    <property type="match status" value="1"/>
</dbReference>
<evidence type="ECO:0000313" key="11">
    <source>
        <dbReference type="Proteomes" id="UP000215703"/>
    </source>
</evidence>
<dbReference type="InterPro" id="IPR036873">
    <property type="entry name" value="Rhodanese-like_dom_sf"/>
</dbReference>
<comment type="catalytic activity">
    <reaction evidence="5">
        <text>2-oxo-3-sulfanylpropanoate + [thioredoxin]-dithiol = [thioredoxin]-disulfide + hydrogen sulfide + pyruvate + H(+)</text>
        <dbReference type="Rhea" id="RHEA:21740"/>
        <dbReference type="Rhea" id="RHEA-COMP:10698"/>
        <dbReference type="Rhea" id="RHEA-COMP:10700"/>
        <dbReference type="ChEBI" id="CHEBI:15361"/>
        <dbReference type="ChEBI" id="CHEBI:15378"/>
        <dbReference type="ChEBI" id="CHEBI:29919"/>
        <dbReference type="ChEBI" id="CHEBI:29950"/>
        <dbReference type="ChEBI" id="CHEBI:50058"/>
        <dbReference type="ChEBI" id="CHEBI:57678"/>
        <dbReference type="EC" id="2.8.1.2"/>
    </reaction>
    <physiologicalReaction direction="left-to-right" evidence="5">
        <dbReference type="Rhea" id="RHEA:21741"/>
    </physiologicalReaction>
</comment>